<dbReference type="InterPro" id="IPR029063">
    <property type="entry name" value="SAM-dependent_MTases_sf"/>
</dbReference>
<dbReference type="NCBIfam" id="NF001244">
    <property type="entry name" value="PRK00216.1-5"/>
    <property type="match status" value="1"/>
</dbReference>
<comment type="catalytic activity">
    <reaction evidence="6">
        <text>a 2-methoxy-6-(all-trans-polyprenyl)benzene-1,4-diol + S-adenosyl-L-methionine = a 5-methoxy-2-methyl-3-(all-trans-polyprenyl)benzene-1,4-diol + S-adenosyl-L-homocysteine + H(+)</text>
        <dbReference type="Rhea" id="RHEA:28286"/>
        <dbReference type="Rhea" id="RHEA-COMP:10858"/>
        <dbReference type="Rhea" id="RHEA-COMP:10859"/>
        <dbReference type="ChEBI" id="CHEBI:15378"/>
        <dbReference type="ChEBI" id="CHEBI:57856"/>
        <dbReference type="ChEBI" id="CHEBI:59789"/>
        <dbReference type="ChEBI" id="CHEBI:84166"/>
        <dbReference type="ChEBI" id="CHEBI:84167"/>
        <dbReference type="EC" id="2.1.1.201"/>
    </reaction>
</comment>
<comment type="pathway">
    <text evidence="6">Cofactor biosynthesis; ubiquinone biosynthesis.</text>
</comment>
<evidence type="ECO:0000256" key="5">
    <source>
        <dbReference type="ARBA" id="ARBA00022691"/>
    </source>
</evidence>
<proteinExistence type="inferred from homology"/>
<dbReference type="InterPro" id="IPR004033">
    <property type="entry name" value="UbiE/COQ5_MeTrFase"/>
</dbReference>
<evidence type="ECO:0000256" key="2">
    <source>
        <dbReference type="ARBA" id="ARBA00022603"/>
    </source>
</evidence>
<organism evidence="7 8">
    <name type="scientific">Parasutterella muris</name>
    <dbReference type="NCBI Taxonomy" id="2565572"/>
    <lineage>
        <taxon>Bacteria</taxon>
        <taxon>Pseudomonadati</taxon>
        <taxon>Pseudomonadota</taxon>
        <taxon>Betaproteobacteria</taxon>
        <taxon>Burkholderiales</taxon>
        <taxon>Sutterellaceae</taxon>
        <taxon>Parasutterella</taxon>
    </lineage>
</organism>
<dbReference type="Gene3D" id="3.40.50.150">
    <property type="entry name" value="Vaccinia Virus protein VP39"/>
    <property type="match status" value="1"/>
</dbReference>
<evidence type="ECO:0000256" key="1">
    <source>
        <dbReference type="ARBA" id="ARBA00022428"/>
    </source>
</evidence>
<dbReference type="PROSITE" id="PS51608">
    <property type="entry name" value="SAM_MT_UBIE"/>
    <property type="match status" value="1"/>
</dbReference>
<comment type="caution">
    <text evidence="7">The sequence shown here is derived from an EMBL/GenBank/DDBJ whole genome shotgun (WGS) entry which is preliminary data.</text>
</comment>
<keyword evidence="4 6" id="KW-0831">Ubiquinone biosynthesis</keyword>
<keyword evidence="5 6" id="KW-0949">S-adenosyl-L-methionine</keyword>
<dbReference type="HAMAP" id="MF_01813">
    <property type="entry name" value="MenG_UbiE_methyltr"/>
    <property type="match status" value="1"/>
</dbReference>
<dbReference type="NCBIfam" id="TIGR01934">
    <property type="entry name" value="MenG_MenH_UbiE"/>
    <property type="match status" value="1"/>
</dbReference>
<evidence type="ECO:0000313" key="7">
    <source>
        <dbReference type="EMBL" id="MVX57559.1"/>
    </source>
</evidence>
<dbReference type="EC" id="2.1.1.163" evidence="6"/>
<dbReference type="GO" id="GO:0009234">
    <property type="term" value="P:menaquinone biosynthetic process"/>
    <property type="evidence" value="ECO:0007669"/>
    <property type="project" value="UniProtKB-UniRule"/>
</dbReference>
<keyword evidence="2 6" id="KW-0489">Methyltransferase</keyword>
<comment type="similarity">
    <text evidence="6">Belongs to the class I-like SAM-binding methyltransferase superfamily. MenG/UbiE family.</text>
</comment>
<dbReference type="EMBL" id="WSRP01000036">
    <property type="protein sequence ID" value="MVX57559.1"/>
    <property type="molecule type" value="Genomic_DNA"/>
</dbReference>
<feature type="binding site" evidence="6">
    <location>
        <position position="75"/>
    </location>
    <ligand>
        <name>S-adenosyl-L-methionine</name>
        <dbReference type="ChEBI" id="CHEBI:59789"/>
    </ligand>
</feature>
<comment type="function">
    <text evidence="6">Methyltransferase required for the conversion of demethylmenaquinol (DMKH2) to menaquinol (MKH2) and the conversion of 2-polyprenyl-6-methoxy-1,4-benzoquinol (DDMQH2) to 2-polyprenyl-3-methyl-6-methoxy-1,4-benzoquinol (DMQH2).</text>
</comment>
<dbReference type="UniPathway" id="UPA00079">
    <property type="reaction ID" value="UER00169"/>
</dbReference>
<feature type="binding site" evidence="6">
    <location>
        <position position="96"/>
    </location>
    <ligand>
        <name>S-adenosyl-L-methionine</name>
        <dbReference type="ChEBI" id="CHEBI:59789"/>
    </ligand>
</feature>
<dbReference type="GO" id="GO:0043770">
    <property type="term" value="F:demethylmenaquinone methyltransferase activity"/>
    <property type="evidence" value="ECO:0007669"/>
    <property type="project" value="UniProtKB-UniRule"/>
</dbReference>
<dbReference type="PANTHER" id="PTHR43591">
    <property type="entry name" value="METHYLTRANSFERASE"/>
    <property type="match status" value="1"/>
</dbReference>
<name>A0A6L6YL87_9BURK</name>
<evidence type="ECO:0000313" key="8">
    <source>
        <dbReference type="Proteomes" id="UP000472580"/>
    </source>
</evidence>
<dbReference type="GO" id="GO:0009060">
    <property type="term" value="P:aerobic respiration"/>
    <property type="evidence" value="ECO:0007669"/>
    <property type="project" value="UniProtKB-UniRule"/>
</dbReference>
<dbReference type="OrthoDB" id="9808140at2"/>
<dbReference type="RefSeq" id="WP_160335979.1">
    <property type="nucleotide sequence ID" value="NZ_CALPCR010000016.1"/>
</dbReference>
<dbReference type="SUPFAM" id="SSF53335">
    <property type="entry name" value="S-adenosyl-L-methionine-dependent methyltransferases"/>
    <property type="match status" value="1"/>
</dbReference>
<accession>A0A6L6YL87</accession>
<dbReference type="Proteomes" id="UP000472580">
    <property type="component" value="Unassembled WGS sequence"/>
</dbReference>
<dbReference type="UniPathway" id="UPA00232"/>
<dbReference type="GO" id="GO:0032259">
    <property type="term" value="P:methylation"/>
    <property type="evidence" value="ECO:0007669"/>
    <property type="project" value="UniProtKB-KW"/>
</dbReference>
<keyword evidence="8" id="KW-1185">Reference proteome</keyword>
<keyword evidence="3 6" id="KW-0808">Transferase</keyword>
<dbReference type="AlphaFoldDB" id="A0A6L6YL87"/>
<gene>
    <name evidence="6 7" type="primary">ubiE</name>
    <name evidence="7" type="ORF">E5987_10190</name>
</gene>
<dbReference type="PROSITE" id="PS01183">
    <property type="entry name" value="UBIE_1"/>
    <property type="match status" value="1"/>
</dbReference>
<dbReference type="GO" id="GO:0008425">
    <property type="term" value="F:2-methoxy-6-polyprenyl-1,4-benzoquinol methyltransferase activity"/>
    <property type="evidence" value="ECO:0007669"/>
    <property type="project" value="UniProtKB-UniRule"/>
</dbReference>
<evidence type="ECO:0000256" key="4">
    <source>
        <dbReference type="ARBA" id="ARBA00022688"/>
    </source>
</evidence>
<feature type="binding site" evidence="6">
    <location>
        <begin position="122"/>
        <end position="123"/>
    </location>
    <ligand>
        <name>S-adenosyl-L-methionine</name>
        <dbReference type="ChEBI" id="CHEBI:59789"/>
    </ligand>
</feature>
<comment type="pathway">
    <text evidence="6">Quinol/quinone metabolism; menaquinone biosynthesis; menaquinol from 1,4-dihydroxy-2-naphthoate: step 2/2.</text>
</comment>
<dbReference type="EC" id="2.1.1.201" evidence="6"/>
<evidence type="ECO:0000256" key="3">
    <source>
        <dbReference type="ARBA" id="ARBA00022679"/>
    </source>
</evidence>
<dbReference type="InterPro" id="IPR023576">
    <property type="entry name" value="UbiE/COQ5_MeTrFase_CS"/>
</dbReference>
<evidence type="ECO:0000256" key="6">
    <source>
        <dbReference type="HAMAP-Rule" id="MF_01813"/>
    </source>
</evidence>
<dbReference type="PROSITE" id="PS01184">
    <property type="entry name" value="UBIE_2"/>
    <property type="match status" value="1"/>
</dbReference>
<sequence length="249" mass="28398">MTDKEQKHLTDFGFKKVPEEEKAEHVKEVFNEVAPRYDLMNDILSFGLHRMWKHAAIHKADIKESMKVLDIAGGTGDISLLIEKKIGPSGEVWLTDINLEMLKIGERRLREAGYVPYVAECDAEALPCPSNYFDVVIVSYGLRNMTHKDRALAEMLRVCKPGGKVIVLEFSKPAAWMKPFYDFYSFHVMPFLASKIAGNAENYRYLAESIRMHPDQQTLAKIMSSVGFSKVEWENFTFGITALHIGYKN</sequence>
<dbReference type="PANTHER" id="PTHR43591:SF24">
    <property type="entry name" value="2-METHOXY-6-POLYPRENYL-1,4-BENZOQUINOL METHYLASE, MITOCHONDRIAL"/>
    <property type="match status" value="1"/>
</dbReference>
<protein>
    <recommendedName>
        <fullName evidence="6">Ubiquinone/menaquinone biosynthesis C-methyltransferase UbiE</fullName>
        <ecNumber evidence="6">2.1.1.163</ecNumber>
        <ecNumber evidence="6">2.1.1.201</ecNumber>
    </recommendedName>
    <alternativeName>
        <fullName evidence="6">2-methoxy-6-polyprenyl-1,4-benzoquinol methylase</fullName>
    </alternativeName>
    <alternativeName>
        <fullName evidence="6">Demethylmenaquinone methyltransferase</fullName>
    </alternativeName>
</protein>
<dbReference type="Pfam" id="PF01209">
    <property type="entry name" value="Ubie_methyltran"/>
    <property type="match status" value="1"/>
</dbReference>
<keyword evidence="1 6" id="KW-0474">Menaquinone biosynthesis</keyword>
<reference evidence="7 8" key="1">
    <citation type="submission" date="2019-12" db="EMBL/GenBank/DDBJ databases">
        <title>Microbes associate with the intestines of laboratory mice.</title>
        <authorList>
            <person name="Navarre W."/>
            <person name="Wong E."/>
        </authorList>
    </citation>
    <scope>NUCLEOTIDE SEQUENCE [LARGE SCALE GENOMIC DNA]</scope>
    <source>
        <strain evidence="7 8">NM82_D38</strain>
    </source>
</reference>
<comment type="catalytic activity">
    <reaction evidence="6">
        <text>a 2-demethylmenaquinol + S-adenosyl-L-methionine = a menaquinol + S-adenosyl-L-homocysteine + H(+)</text>
        <dbReference type="Rhea" id="RHEA:42640"/>
        <dbReference type="Rhea" id="RHEA-COMP:9539"/>
        <dbReference type="Rhea" id="RHEA-COMP:9563"/>
        <dbReference type="ChEBI" id="CHEBI:15378"/>
        <dbReference type="ChEBI" id="CHEBI:18151"/>
        <dbReference type="ChEBI" id="CHEBI:55437"/>
        <dbReference type="ChEBI" id="CHEBI:57856"/>
        <dbReference type="ChEBI" id="CHEBI:59789"/>
        <dbReference type="EC" id="2.1.1.163"/>
    </reaction>
</comment>
<feature type="binding site" evidence="6">
    <location>
        <position position="139"/>
    </location>
    <ligand>
        <name>S-adenosyl-L-methionine</name>
        <dbReference type="ChEBI" id="CHEBI:59789"/>
    </ligand>
</feature>
<dbReference type="CDD" id="cd02440">
    <property type="entry name" value="AdoMet_MTases"/>
    <property type="match status" value="1"/>
</dbReference>